<dbReference type="eggNOG" id="KOG2650">
    <property type="taxonomic scope" value="Eukaryota"/>
</dbReference>
<protein>
    <recommendedName>
        <fullName evidence="14">Zinc carboxypeptidase A 1</fullName>
    </recommendedName>
</protein>
<evidence type="ECO:0000313" key="18">
    <source>
        <dbReference type="EnsemblMetazoa" id="MDOA006854-PC"/>
    </source>
</evidence>
<keyword evidence="5 20" id="KW-0121">Carboxypeptidase</keyword>
<keyword evidence="10" id="KW-0862">Zinc</keyword>
<dbReference type="SMART" id="SM00631">
    <property type="entry name" value="Zn_pept"/>
    <property type="match status" value="1"/>
</dbReference>
<dbReference type="RefSeq" id="XP_005182180.1">
    <property type="nucleotide sequence ID" value="XM_005182123.3"/>
</dbReference>
<evidence type="ECO:0000256" key="5">
    <source>
        <dbReference type="ARBA" id="ARBA00022645"/>
    </source>
</evidence>
<dbReference type="Pfam" id="PF00246">
    <property type="entry name" value="Peptidase_M14"/>
    <property type="match status" value="1"/>
</dbReference>
<comment type="function">
    <text evidence="13">Involved in the digestion of the blood meal.</text>
</comment>
<evidence type="ECO:0000256" key="11">
    <source>
        <dbReference type="ARBA" id="ARBA00023049"/>
    </source>
</evidence>
<feature type="chain" id="PRO_5014271585" description="Zinc carboxypeptidase A 1" evidence="16">
    <location>
        <begin position="36"/>
        <end position="453"/>
    </location>
</feature>
<dbReference type="PRINTS" id="PR00765">
    <property type="entry name" value="CRBOXYPTASEA"/>
</dbReference>
<keyword evidence="19" id="KW-1185">Reference proteome</keyword>
<evidence type="ECO:0000256" key="15">
    <source>
        <dbReference type="PROSITE-ProRule" id="PRU01379"/>
    </source>
</evidence>
<evidence type="ECO:0000259" key="17">
    <source>
        <dbReference type="PROSITE" id="PS52035"/>
    </source>
</evidence>
<accession>A0A1I8MNM2</accession>
<evidence type="ECO:0000256" key="1">
    <source>
        <dbReference type="ARBA" id="ARBA00001947"/>
    </source>
</evidence>
<keyword evidence="7" id="KW-0479">Metal-binding</keyword>
<dbReference type="OrthoDB" id="3626597at2759"/>
<feature type="signal peptide" evidence="16">
    <location>
        <begin position="1"/>
        <end position="35"/>
    </location>
</feature>
<dbReference type="EnsemblMetazoa" id="MDOA006854-RC">
    <property type="protein sequence ID" value="MDOA006854-PC"/>
    <property type="gene ID" value="MDOA006854"/>
</dbReference>
<dbReference type="VEuPathDB" id="VectorBase:MDOMA2_008248"/>
<dbReference type="InterPro" id="IPR057246">
    <property type="entry name" value="CARBOXYPEPT_ZN_1"/>
</dbReference>
<dbReference type="PANTHER" id="PTHR11705">
    <property type="entry name" value="PROTEASE FAMILY M14 CARBOXYPEPTIDASE A,B"/>
    <property type="match status" value="1"/>
</dbReference>
<dbReference type="PROSITE" id="PS00133">
    <property type="entry name" value="CARBOXYPEPT_ZN_2"/>
    <property type="match status" value="1"/>
</dbReference>
<dbReference type="GO" id="GO:0004181">
    <property type="term" value="F:metallocarboxypeptidase activity"/>
    <property type="evidence" value="ECO:0007669"/>
    <property type="project" value="InterPro"/>
</dbReference>
<evidence type="ECO:0000256" key="14">
    <source>
        <dbReference type="ARBA" id="ARBA00069039"/>
    </source>
</evidence>
<dbReference type="PROSITE" id="PS52035">
    <property type="entry name" value="PEPTIDASE_M14"/>
    <property type="match status" value="1"/>
</dbReference>
<proteinExistence type="inferred from homology"/>
<dbReference type="VEuPathDB" id="VectorBase:MDOA006854"/>
<dbReference type="Gene3D" id="3.30.70.340">
    <property type="entry name" value="Metallocarboxypeptidase-like"/>
    <property type="match status" value="1"/>
</dbReference>
<evidence type="ECO:0000256" key="7">
    <source>
        <dbReference type="ARBA" id="ARBA00022723"/>
    </source>
</evidence>
<dbReference type="EnsemblMetazoa" id="MDOA006854-RA">
    <property type="protein sequence ID" value="MDOA006854-PA"/>
    <property type="gene ID" value="MDOA006854"/>
</dbReference>
<dbReference type="Pfam" id="PF02244">
    <property type="entry name" value="Propep_M14"/>
    <property type="match status" value="1"/>
</dbReference>
<evidence type="ECO:0000313" key="20">
    <source>
        <dbReference type="RefSeq" id="XP_005182180.1"/>
    </source>
</evidence>
<dbReference type="Proteomes" id="UP001652621">
    <property type="component" value="Unplaced"/>
</dbReference>
<keyword evidence="8 16" id="KW-0732">Signal</keyword>
<reference evidence="20" key="2">
    <citation type="submission" date="2025-04" db="UniProtKB">
        <authorList>
            <consortium name="RefSeq"/>
        </authorList>
    </citation>
    <scope>IDENTIFICATION</scope>
    <source>
        <strain evidence="21">Aabys</strain>
        <tissue evidence="21">Whole body</tissue>
    </source>
</reference>
<evidence type="ECO:0000256" key="12">
    <source>
        <dbReference type="ARBA" id="ARBA00023157"/>
    </source>
</evidence>
<dbReference type="PANTHER" id="PTHR11705:SF60">
    <property type="entry name" value="FI16720P1"/>
    <property type="match status" value="1"/>
</dbReference>
<evidence type="ECO:0000256" key="2">
    <source>
        <dbReference type="ARBA" id="ARBA00004613"/>
    </source>
</evidence>
<sequence length="453" mass="51851">MRGDNEKQWNIFRLLTRTIFILLLAMSELKSSAEGAAYCTKDDRCVEPFKNLARYDHYRIYNVELATEEHVELFKKLEEQSDSLTFIGHAREVGQKLSILVAAHKVADLADLLEHYQVKHRILTYNFQEKIDKNYAAVLPAGTDLSKFDWYHYFHLETIYEWLESLAKKYPNLVTVLDIGSSTQGVSIKGVKISHNPANKGIFIESGIHAREWIAPAAATYLINQLLTSNEDSIKNLVKNYNWFIFPSINPDGYKYTFEHDRMWRKNRQLFGTARGVDLNRNYPDHWNSTGSSSDPTRYDFAGPSAGSEIETQRIIKFIEDNVQKEQIKAYLALHSYSQMIMFPYGYTKDRVENYDDLKELGQQATDAIKSLTGRDYVSGSIIETIYPSSGGSMDWAYAEHKIPIAYTFELRGPPDSQDMFILPAEEILPTSQEAFAAIKTIIEGATAKGYFK</sequence>
<dbReference type="GO" id="GO:0005615">
    <property type="term" value="C:extracellular space"/>
    <property type="evidence" value="ECO:0007669"/>
    <property type="project" value="TreeGrafter"/>
</dbReference>
<dbReference type="InterPro" id="IPR057247">
    <property type="entry name" value="CARBOXYPEPT_ZN_2"/>
</dbReference>
<evidence type="ECO:0000256" key="8">
    <source>
        <dbReference type="ARBA" id="ARBA00022729"/>
    </source>
</evidence>
<dbReference type="KEGG" id="mde:101896224"/>
<reference evidence="18" key="1">
    <citation type="submission" date="2020-05" db="UniProtKB">
        <authorList>
            <consortium name="EnsemblMetazoa"/>
        </authorList>
    </citation>
    <scope>IDENTIFICATION</scope>
    <source>
        <strain evidence="18">Aabys</strain>
    </source>
</reference>
<keyword evidence="12" id="KW-1015">Disulfide bond</keyword>
<dbReference type="GO" id="GO:0008270">
    <property type="term" value="F:zinc ion binding"/>
    <property type="evidence" value="ECO:0007669"/>
    <property type="project" value="InterPro"/>
</dbReference>
<feature type="active site" description="Proton donor/acceptor" evidence="15">
    <location>
        <position position="410"/>
    </location>
</feature>
<comment type="similarity">
    <text evidence="3 15">Belongs to the peptidase M14 family.</text>
</comment>
<feature type="domain" description="Peptidase M14" evidence="17">
    <location>
        <begin position="152"/>
        <end position="446"/>
    </location>
</feature>
<evidence type="ECO:0000256" key="4">
    <source>
        <dbReference type="ARBA" id="ARBA00022525"/>
    </source>
</evidence>
<keyword evidence="4" id="KW-0964">Secreted</keyword>
<evidence type="ECO:0000256" key="10">
    <source>
        <dbReference type="ARBA" id="ARBA00022833"/>
    </source>
</evidence>
<dbReference type="FunFam" id="3.40.630.10:FF:000040">
    <property type="entry name" value="zinc carboxypeptidase"/>
    <property type="match status" value="1"/>
</dbReference>
<evidence type="ECO:0000256" key="16">
    <source>
        <dbReference type="SAM" id="SignalP"/>
    </source>
</evidence>
<dbReference type="InterPro" id="IPR036990">
    <property type="entry name" value="M14A-like_propep"/>
</dbReference>
<dbReference type="PROSITE" id="PS00132">
    <property type="entry name" value="CARBOXYPEPT_ZN_1"/>
    <property type="match status" value="1"/>
</dbReference>
<dbReference type="RefSeq" id="XP_058981819.1">
    <property type="nucleotide sequence ID" value="XM_059125836.1"/>
</dbReference>
<dbReference type="InterPro" id="IPR000834">
    <property type="entry name" value="Peptidase_M14"/>
</dbReference>
<evidence type="ECO:0000256" key="6">
    <source>
        <dbReference type="ARBA" id="ARBA00022670"/>
    </source>
</evidence>
<keyword evidence="6" id="KW-0645">Protease</keyword>
<organism evidence="18">
    <name type="scientific">Musca domestica</name>
    <name type="common">House fly</name>
    <dbReference type="NCBI Taxonomy" id="7370"/>
    <lineage>
        <taxon>Eukaryota</taxon>
        <taxon>Metazoa</taxon>
        <taxon>Ecdysozoa</taxon>
        <taxon>Arthropoda</taxon>
        <taxon>Hexapoda</taxon>
        <taxon>Insecta</taxon>
        <taxon>Pterygota</taxon>
        <taxon>Neoptera</taxon>
        <taxon>Endopterygota</taxon>
        <taxon>Diptera</taxon>
        <taxon>Brachycera</taxon>
        <taxon>Muscomorpha</taxon>
        <taxon>Muscoidea</taxon>
        <taxon>Muscidae</taxon>
        <taxon>Musca</taxon>
    </lineage>
</organism>
<dbReference type="AlphaFoldDB" id="A0A1I8MNM2"/>
<comment type="cofactor">
    <cofactor evidence="1">
        <name>Zn(2+)</name>
        <dbReference type="ChEBI" id="CHEBI:29105"/>
    </cofactor>
</comment>
<dbReference type="GeneID" id="101896224"/>
<dbReference type="GO" id="GO:0006508">
    <property type="term" value="P:proteolysis"/>
    <property type="evidence" value="ECO:0007669"/>
    <property type="project" value="UniProtKB-KW"/>
</dbReference>
<dbReference type="SUPFAM" id="SSF53187">
    <property type="entry name" value="Zn-dependent exopeptidases"/>
    <property type="match status" value="1"/>
</dbReference>
<dbReference type="InterPro" id="IPR003146">
    <property type="entry name" value="M14A_act_pep"/>
</dbReference>
<gene>
    <name evidence="18" type="primary">101896224</name>
    <name evidence="20 21" type="synonym">LOC101896224</name>
</gene>
<evidence type="ECO:0000256" key="9">
    <source>
        <dbReference type="ARBA" id="ARBA00022801"/>
    </source>
</evidence>
<name>A0A1I8MNM2_MUSDO</name>
<keyword evidence="9" id="KW-0378">Hydrolase</keyword>
<dbReference type="CDD" id="cd03860">
    <property type="entry name" value="M14_CP_A-B_like"/>
    <property type="match status" value="1"/>
</dbReference>
<dbReference type="SUPFAM" id="SSF54897">
    <property type="entry name" value="Protease propeptides/inhibitors"/>
    <property type="match status" value="1"/>
</dbReference>
<dbReference type="Gene3D" id="3.40.630.10">
    <property type="entry name" value="Zn peptidases"/>
    <property type="match status" value="1"/>
</dbReference>
<evidence type="ECO:0000256" key="13">
    <source>
        <dbReference type="ARBA" id="ARBA00057299"/>
    </source>
</evidence>
<evidence type="ECO:0000256" key="3">
    <source>
        <dbReference type="ARBA" id="ARBA00005988"/>
    </source>
</evidence>
<comment type="subcellular location">
    <subcellularLocation>
        <location evidence="2">Secreted</location>
    </subcellularLocation>
</comment>
<evidence type="ECO:0000313" key="19">
    <source>
        <dbReference type="Proteomes" id="UP001652621"/>
    </source>
</evidence>
<evidence type="ECO:0000313" key="21">
    <source>
        <dbReference type="RefSeq" id="XP_058981819.1"/>
    </source>
</evidence>
<dbReference type="FunFam" id="3.30.70.340:FF:000002">
    <property type="entry name" value="Carboxypeptidase A"/>
    <property type="match status" value="1"/>
</dbReference>
<keyword evidence="11" id="KW-0482">Metalloprotease</keyword>